<dbReference type="Pfam" id="PF11957">
    <property type="entry name" value="efThoc1"/>
    <property type="match status" value="1"/>
</dbReference>
<keyword evidence="2" id="KW-1185">Reference proteome</keyword>
<organism evidence="1 2">
    <name type="scientific">Leucosporidium creatinivorum</name>
    <dbReference type="NCBI Taxonomy" id="106004"/>
    <lineage>
        <taxon>Eukaryota</taxon>
        <taxon>Fungi</taxon>
        <taxon>Dikarya</taxon>
        <taxon>Basidiomycota</taxon>
        <taxon>Pucciniomycotina</taxon>
        <taxon>Microbotryomycetes</taxon>
        <taxon>Leucosporidiales</taxon>
        <taxon>Leucosporidium</taxon>
    </lineage>
</organism>
<name>A0A1Y2FXB8_9BASI</name>
<dbReference type="GO" id="GO:0006406">
    <property type="term" value="P:mRNA export from nucleus"/>
    <property type="evidence" value="ECO:0007669"/>
    <property type="project" value="TreeGrafter"/>
</dbReference>
<dbReference type="Proteomes" id="UP000193467">
    <property type="component" value="Unassembled WGS sequence"/>
</dbReference>
<sequence>ATEYISDVIPLESVYSLIEVQTLTVCERIFSWIESRVERLTKGMQAMRGKGPVLLRISNELLRRLPRSKQEHVVFSGRILLFLSSVFPLGEKSGVNLR</sequence>
<dbReference type="GO" id="GO:0000445">
    <property type="term" value="C:THO complex part of transcription export complex"/>
    <property type="evidence" value="ECO:0007669"/>
    <property type="project" value="TreeGrafter"/>
</dbReference>
<evidence type="ECO:0000313" key="1">
    <source>
        <dbReference type="EMBL" id="ORY88179.1"/>
    </source>
</evidence>
<feature type="non-terminal residue" evidence="1">
    <location>
        <position position="1"/>
    </location>
</feature>
<gene>
    <name evidence="1" type="ORF">BCR35DRAFT_255648</name>
</gene>
<feature type="non-terminal residue" evidence="1">
    <location>
        <position position="98"/>
    </location>
</feature>
<dbReference type="AlphaFoldDB" id="A0A1Y2FXB8"/>
<proteinExistence type="predicted"/>
<dbReference type="PANTHER" id="PTHR13265">
    <property type="entry name" value="THO COMPLEX SUBUNIT 1"/>
    <property type="match status" value="1"/>
</dbReference>
<accession>A0A1Y2FXB8</accession>
<comment type="caution">
    <text evidence="1">The sequence shown here is derived from an EMBL/GenBank/DDBJ whole genome shotgun (WGS) entry which is preliminary data.</text>
</comment>
<dbReference type="OrthoDB" id="9402762at2759"/>
<reference evidence="1 2" key="1">
    <citation type="submission" date="2016-07" db="EMBL/GenBank/DDBJ databases">
        <title>Pervasive Adenine N6-methylation of Active Genes in Fungi.</title>
        <authorList>
            <consortium name="DOE Joint Genome Institute"/>
            <person name="Mondo S.J."/>
            <person name="Dannebaum R.O."/>
            <person name="Kuo R.C."/>
            <person name="Labutti K."/>
            <person name="Haridas S."/>
            <person name="Kuo A."/>
            <person name="Salamov A."/>
            <person name="Ahrendt S.R."/>
            <person name="Lipzen A."/>
            <person name="Sullivan W."/>
            <person name="Andreopoulos W.B."/>
            <person name="Clum A."/>
            <person name="Lindquist E."/>
            <person name="Daum C."/>
            <person name="Ramamoorthy G.K."/>
            <person name="Gryganskyi A."/>
            <person name="Culley D."/>
            <person name="Magnuson J.K."/>
            <person name="James T.Y."/>
            <person name="O'Malley M.A."/>
            <person name="Stajich J.E."/>
            <person name="Spatafora J.W."/>
            <person name="Visel A."/>
            <person name="Grigoriev I.V."/>
        </authorList>
    </citation>
    <scope>NUCLEOTIDE SEQUENCE [LARGE SCALE GENOMIC DNA]</scope>
    <source>
        <strain evidence="1 2">62-1032</strain>
    </source>
</reference>
<evidence type="ECO:0000313" key="2">
    <source>
        <dbReference type="Proteomes" id="UP000193467"/>
    </source>
</evidence>
<dbReference type="PANTHER" id="PTHR13265:SF0">
    <property type="entry name" value="HPR1"/>
    <property type="match status" value="1"/>
</dbReference>
<dbReference type="InParanoid" id="A0A1Y2FXB8"/>
<dbReference type="STRING" id="106004.A0A1Y2FXB8"/>
<dbReference type="InterPro" id="IPR021861">
    <property type="entry name" value="THO_THOC1"/>
</dbReference>
<protein>
    <submittedName>
        <fullName evidence="1">THO complex, subunit THOC1</fullName>
    </submittedName>
</protein>
<dbReference type="EMBL" id="MCGR01000011">
    <property type="protein sequence ID" value="ORY88179.1"/>
    <property type="molecule type" value="Genomic_DNA"/>
</dbReference>